<name>A0A6M4PQG2_9ACTN</name>
<dbReference type="EMBL" id="CP053189">
    <property type="protein sequence ID" value="QJS13201.1"/>
    <property type="molecule type" value="Genomic_DNA"/>
</dbReference>
<dbReference type="KEGG" id="sarg:HKX69_29945"/>
<evidence type="ECO:0000256" key="1">
    <source>
        <dbReference type="SAM" id="MobiDB-lite"/>
    </source>
</evidence>
<sequence>MAATPHDPHNLRELAATVVLGVRIDRRRARGKSTKALENRVDRIREEAQQREDQRGKGRKQQGK</sequence>
<dbReference type="AlphaFoldDB" id="A0A6M4PQG2"/>
<reference evidence="2 3" key="1">
    <citation type="submission" date="2020-05" db="EMBL/GenBank/DDBJ databases">
        <authorList>
            <person name="Li K."/>
        </authorList>
    </citation>
    <scope>NUCLEOTIDE SEQUENCE [LARGE SCALE GENOMIC DNA]</scope>
    <source>
        <strain evidence="3">jing01</strain>
    </source>
</reference>
<feature type="region of interest" description="Disordered" evidence="1">
    <location>
        <begin position="28"/>
        <end position="64"/>
    </location>
</feature>
<protein>
    <submittedName>
        <fullName evidence="2">Uncharacterized protein</fullName>
    </submittedName>
</protein>
<gene>
    <name evidence="2" type="ORF">HKX69_29945</name>
</gene>
<keyword evidence="3" id="KW-1185">Reference proteome</keyword>
<feature type="compositionally biased region" description="Basic and acidic residues" evidence="1">
    <location>
        <begin position="35"/>
        <end position="56"/>
    </location>
</feature>
<accession>A0A6M4PQG2</accession>
<dbReference type="RefSeq" id="WP_171158522.1">
    <property type="nucleotide sequence ID" value="NZ_CP053189.1"/>
</dbReference>
<dbReference type="Proteomes" id="UP000502641">
    <property type="component" value="Chromosome"/>
</dbReference>
<evidence type="ECO:0000313" key="3">
    <source>
        <dbReference type="Proteomes" id="UP000502641"/>
    </source>
</evidence>
<organism evidence="2 3">
    <name type="scientific">Streptomyces argyrophylli</name>
    <dbReference type="NCBI Taxonomy" id="2726118"/>
    <lineage>
        <taxon>Bacteria</taxon>
        <taxon>Bacillati</taxon>
        <taxon>Actinomycetota</taxon>
        <taxon>Actinomycetes</taxon>
        <taxon>Kitasatosporales</taxon>
        <taxon>Streptomycetaceae</taxon>
        <taxon>Streptomyces</taxon>
    </lineage>
</organism>
<proteinExistence type="predicted"/>
<evidence type="ECO:0000313" key="2">
    <source>
        <dbReference type="EMBL" id="QJS13201.1"/>
    </source>
</evidence>